<dbReference type="InterPro" id="IPR050230">
    <property type="entry name" value="CALM/Myosin/TropC-like"/>
</dbReference>
<dbReference type="PROSITE" id="PS00018">
    <property type="entry name" value="EF_HAND_1"/>
    <property type="match status" value="2"/>
</dbReference>
<accession>A0ABY7FEN8</accession>
<dbReference type="EMBL" id="CP111022">
    <property type="protein sequence ID" value="WAR20042.1"/>
    <property type="molecule type" value="Genomic_DNA"/>
</dbReference>
<keyword evidence="5" id="KW-1185">Reference proteome</keyword>
<dbReference type="Proteomes" id="UP001164746">
    <property type="component" value="Chromosome 11"/>
</dbReference>
<dbReference type="PROSITE" id="PS50222">
    <property type="entry name" value="EF_HAND_2"/>
    <property type="match status" value="4"/>
</dbReference>
<evidence type="ECO:0000256" key="1">
    <source>
        <dbReference type="ARBA" id="ARBA00022737"/>
    </source>
</evidence>
<name>A0ABY7FEN8_MYAAR</name>
<evidence type="ECO:0000256" key="2">
    <source>
        <dbReference type="ARBA" id="ARBA00022837"/>
    </source>
</evidence>
<keyword evidence="1" id="KW-0677">Repeat</keyword>
<dbReference type="InterPro" id="IPR002048">
    <property type="entry name" value="EF_hand_dom"/>
</dbReference>
<feature type="domain" description="EF-hand" evidence="3">
    <location>
        <begin position="81"/>
        <end position="116"/>
    </location>
</feature>
<feature type="domain" description="EF-hand" evidence="3">
    <location>
        <begin position="117"/>
        <end position="149"/>
    </location>
</feature>
<proteinExistence type="predicted"/>
<feature type="domain" description="EF-hand" evidence="3">
    <location>
        <begin position="8"/>
        <end position="43"/>
    </location>
</feature>
<keyword evidence="2" id="KW-0106">Calcium</keyword>
<dbReference type="InterPro" id="IPR011992">
    <property type="entry name" value="EF-hand-dom_pair"/>
</dbReference>
<evidence type="ECO:0000259" key="3">
    <source>
        <dbReference type="PROSITE" id="PS50222"/>
    </source>
</evidence>
<dbReference type="Gene3D" id="1.10.238.10">
    <property type="entry name" value="EF-hand"/>
    <property type="match status" value="1"/>
</dbReference>
<gene>
    <name evidence="4" type="ORF">MAR_001880</name>
</gene>
<dbReference type="Pfam" id="PF13499">
    <property type="entry name" value="EF-hand_7"/>
    <property type="match status" value="2"/>
</dbReference>
<evidence type="ECO:0000313" key="4">
    <source>
        <dbReference type="EMBL" id="WAR20042.1"/>
    </source>
</evidence>
<organism evidence="4 5">
    <name type="scientific">Mya arenaria</name>
    <name type="common">Soft-shell clam</name>
    <dbReference type="NCBI Taxonomy" id="6604"/>
    <lineage>
        <taxon>Eukaryota</taxon>
        <taxon>Metazoa</taxon>
        <taxon>Spiralia</taxon>
        <taxon>Lophotrochozoa</taxon>
        <taxon>Mollusca</taxon>
        <taxon>Bivalvia</taxon>
        <taxon>Autobranchia</taxon>
        <taxon>Heteroconchia</taxon>
        <taxon>Euheterodonta</taxon>
        <taxon>Imparidentia</taxon>
        <taxon>Neoheterodontei</taxon>
        <taxon>Myida</taxon>
        <taxon>Myoidea</taxon>
        <taxon>Myidae</taxon>
        <taxon>Mya</taxon>
    </lineage>
</organism>
<dbReference type="PANTHER" id="PTHR23048:SF0">
    <property type="entry name" value="CALMODULIN LIKE 3"/>
    <property type="match status" value="1"/>
</dbReference>
<dbReference type="PANTHER" id="PTHR23048">
    <property type="entry name" value="MYOSIN LIGHT CHAIN 1, 3"/>
    <property type="match status" value="1"/>
</dbReference>
<reference evidence="4" key="1">
    <citation type="submission" date="2022-11" db="EMBL/GenBank/DDBJ databases">
        <title>Centuries of genome instability and evolution in soft-shell clam transmissible cancer (bioRxiv).</title>
        <authorList>
            <person name="Hart S.F.M."/>
            <person name="Yonemitsu M.A."/>
            <person name="Giersch R.M."/>
            <person name="Beal B.F."/>
            <person name="Arriagada G."/>
            <person name="Davis B.W."/>
            <person name="Ostrander E.A."/>
            <person name="Goff S.P."/>
            <person name="Metzger M.J."/>
        </authorList>
    </citation>
    <scope>NUCLEOTIDE SEQUENCE</scope>
    <source>
        <strain evidence="4">MELC-2E11</strain>
        <tissue evidence="4">Siphon/mantle</tissue>
    </source>
</reference>
<protein>
    <submittedName>
        <fullName evidence="4">CALM-like protein</fullName>
    </submittedName>
</protein>
<dbReference type="InterPro" id="IPR018247">
    <property type="entry name" value="EF_Hand_1_Ca_BS"/>
</dbReference>
<dbReference type="CDD" id="cd00051">
    <property type="entry name" value="EFh"/>
    <property type="match status" value="2"/>
</dbReference>
<dbReference type="SUPFAM" id="SSF47473">
    <property type="entry name" value="EF-hand"/>
    <property type="match status" value="1"/>
</dbReference>
<dbReference type="SMART" id="SM00054">
    <property type="entry name" value="EFh"/>
    <property type="match status" value="4"/>
</dbReference>
<sequence>MGEQLTDEELLDCKRAFGLYDRDGDGSISSRELGAVMRAMGYSPTDNEITDMLNEVDTDGIGEITFPDFTSIMAKKLKEYEGEESLRIAFQVFDKEGNGQVSVSDFRYIMENIRAAVTEQEIEDMVKDADPNNTGFLAYNEFITWLSGK</sequence>
<evidence type="ECO:0000313" key="5">
    <source>
        <dbReference type="Proteomes" id="UP001164746"/>
    </source>
</evidence>
<feature type="domain" description="EF-hand" evidence="3">
    <location>
        <begin position="44"/>
        <end position="79"/>
    </location>
</feature>